<feature type="transmembrane region" description="Helical" evidence="1">
    <location>
        <begin position="20"/>
        <end position="38"/>
    </location>
</feature>
<evidence type="ECO:0000313" key="2">
    <source>
        <dbReference type="EMBL" id="KAB8135712.1"/>
    </source>
</evidence>
<feature type="transmembrane region" description="Helical" evidence="1">
    <location>
        <begin position="92"/>
        <end position="109"/>
    </location>
</feature>
<protein>
    <submittedName>
        <fullName evidence="2">Uncharacterized protein</fullName>
    </submittedName>
</protein>
<sequence length="193" mass="22816">MYTSEYFTELEKSYKLQKAVLYWLLGFIYVAFIGFQLGRIQAIADFNYNLHEIMYLPFSIAIFAVPALFLIYILSLSKYLRLRGRQKPNLRTIAKTFVIIASIVIIFFITEHQFQEVTTGGKFEVTQKQELDGEYYLIIQDKRVKTSFNVFQLIEENQEYLISFSWNKRSPSKGKLERIEHLDKVPDVIKINR</sequence>
<dbReference type="EMBL" id="WEID01000052">
    <property type="protein sequence ID" value="KAB8135712.1"/>
    <property type="molecule type" value="Genomic_DNA"/>
</dbReference>
<comment type="caution">
    <text evidence="2">The sequence shown here is derived from an EMBL/GenBank/DDBJ whole genome shotgun (WGS) entry which is preliminary data.</text>
</comment>
<keyword evidence="1" id="KW-1133">Transmembrane helix</keyword>
<keyword evidence="1" id="KW-0812">Transmembrane</keyword>
<dbReference type="RefSeq" id="WP_153403166.1">
    <property type="nucleotide sequence ID" value="NZ_ML762430.1"/>
</dbReference>
<reference evidence="2 3" key="1">
    <citation type="submission" date="2019-10" db="EMBL/GenBank/DDBJ databases">
        <title>Gracilibacillus sp. nov. isolated from rice seeds.</title>
        <authorList>
            <person name="He S."/>
        </authorList>
    </citation>
    <scope>NUCLEOTIDE SEQUENCE [LARGE SCALE GENOMIC DNA]</scope>
    <source>
        <strain evidence="2 3">TD8</strain>
    </source>
</reference>
<accession>A0A7C8KQ65</accession>
<keyword evidence="3" id="KW-1185">Reference proteome</keyword>
<name>A0A7C8KQ65_9BACI</name>
<proteinExistence type="predicted"/>
<organism evidence="2 3">
    <name type="scientific">Gracilibacillus oryzae</name>
    <dbReference type="NCBI Taxonomy" id="1672701"/>
    <lineage>
        <taxon>Bacteria</taxon>
        <taxon>Bacillati</taxon>
        <taxon>Bacillota</taxon>
        <taxon>Bacilli</taxon>
        <taxon>Bacillales</taxon>
        <taxon>Bacillaceae</taxon>
        <taxon>Gracilibacillus</taxon>
    </lineage>
</organism>
<dbReference type="OrthoDB" id="2872191at2"/>
<gene>
    <name evidence="2" type="ORF">F9U64_10560</name>
</gene>
<evidence type="ECO:0000256" key="1">
    <source>
        <dbReference type="SAM" id="Phobius"/>
    </source>
</evidence>
<feature type="transmembrane region" description="Helical" evidence="1">
    <location>
        <begin position="58"/>
        <end position="80"/>
    </location>
</feature>
<dbReference type="Proteomes" id="UP000480246">
    <property type="component" value="Unassembled WGS sequence"/>
</dbReference>
<keyword evidence="1" id="KW-0472">Membrane</keyword>
<evidence type="ECO:0000313" key="3">
    <source>
        <dbReference type="Proteomes" id="UP000480246"/>
    </source>
</evidence>
<dbReference type="AlphaFoldDB" id="A0A7C8KQ65"/>